<sequence length="165" mass="17977">MLADQAPAASQLVCDQQAGRLAGSGARAFHPTRQCFTEPVILLFLPQQIAQRRSRLLQQDAQKRLHFLVIEAWIQASNACTHQLLAGIAPCAPAAEQVANAAIGQAPNGVLRRANVTGTQQFKQGLTPLRQPALQRQAHLSQRLVAMPTEASSVRDWQAGQQRFV</sequence>
<protein>
    <submittedName>
        <fullName evidence="1">Uncharacterized protein</fullName>
    </submittedName>
</protein>
<keyword evidence="2" id="KW-1185">Reference proteome</keyword>
<comment type="caution">
    <text evidence="1">The sequence shown here is derived from an EMBL/GenBank/DDBJ whole genome shotgun (WGS) entry which is preliminary data.</text>
</comment>
<name>A0A2A2KCL3_9BILA</name>
<gene>
    <name evidence="1" type="ORF">WR25_17531</name>
</gene>
<proteinExistence type="predicted"/>
<accession>A0A2A2KCL3</accession>
<evidence type="ECO:0000313" key="1">
    <source>
        <dbReference type="EMBL" id="PAV71756.1"/>
    </source>
</evidence>
<organism evidence="1 2">
    <name type="scientific">Diploscapter pachys</name>
    <dbReference type="NCBI Taxonomy" id="2018661"/>
    <lineage>
        <taxon>Eukaryota</taxon>
        <taxon>Metazoa</taxon>
        <taxon>Ecdysozoa</taxon>
        <taxon>Nematoda</taxon>
        <taxon>Chromadorea</taxon>
        <taxon>Rhabditida</taxon>
        <taxon>Rhabditina</taxon>
        <taxon>Rhabditomorpha</taxon>
        <taxon>Rhabditoidea</taxon>
        <taxon>Rhabditidae</taxon>
        <taxon>Diploscapter</taxon>
    </lineage>
</organism>
<reference evidence="1 2" key="1">
    <citation type="journal article" date="2017" name="Curr. Biol.">
        <title>Genome architecture and evolution of a unichromosomal asexual nematode.</title>
        <authorList>
            <person name="Fradin H."/>
            <person name="Zegar C."/>
            <person name="Gutwein M."/>
            <person name="Lucas J."/>
            <person name="Kovtun M."/>
            <person name="Corcoran D."/>
            <person name="Baugh L.R."/>
            <person name="Kiontke K."/>
            <person name="Gunsalus K."/>
            <person name="Fitch D.H."/>
            <person name="Piano F."/>
        </authorList>
    </citation>
    <scope>NUCLEOTIDE SEQUENCE [LARGE SCALE GENOMIC DNA]</scope>
    <source>
        <strain evidence="1">PF1309</strain>
    </source>
</reference>
<dbReference type="AlphaFoldDB" id="A0A2A2KCL3"/>
<dbReference type="EMBL" id="LIAE01008928">
    <property type="protein sequence ID" value="PAV71756.1"/>
    <property type="molecule type" value="Genomic_DNA"/>
</dbReference>
<evidence type="ECO:0000313" key="2">
    <source>
        <dbReference type="Proteomes" id="UP000218231"/>
    </source>
</evidence>
<dbReference type="Proteomes" id="UP000218231">
    <property type="component" value="Unassembled WGS sequence"/>
</dbReference>